<dbReference type="GO" id="GO:0000287">
    <property type="term" value="F:magnesium ion binding"/>
    <property type="evidence" value="ECO:0007669"/>
    <property type="project" value="UniProtKB-UniRule"/>
</dbReference>
<dbReference type="Proteomes" id="UP000184497">
    <property type="component" value="Unassembled WGS sequence"/>
</dbReference>
<dbReference type="InterPro" id="IPR013785">
    <property type="entry name" value="Aldolase_TIM"/>
</dbReference>
<evidence type="ECO:0000313" key="14">
    <source>
        <dbReference type="Proteomes" id="UP000184497"/>
    </source>
</evidence>
<feature type="binding site" evidence="9">
    <location>
        <position position="71"/>
    </location>
    <ligand>
        <name>4-amino-2-methyl-5-(diphosphooxymethyl)pyrimidine</name>
        <dbReference type="ChEBI" id="CHEBI:57841"/>
    </ligand>
</feature>
<dbReference type="InterPro" id="IPR034291">
    <property type="entry name" value="TMP_synthase"/>
</dbReference>
<dbReference type="GO" id="GO:0004789">
    <property type="term" value="F:thiamine-phosphate diphosphorylase activity"/>
    <property type="evidence" value="ECO:0007669"/>
    <property type="project" value="UniProtKB-UniRule"/>
</dbReference>
<comment type="similarity">
    <text evidence="9 10">Belongs to the thiamine-phosphate synthase family.</text>
</comment>
<comment type="catalytic activity">
    <reaction evidence="6 9 10">
        <text>4-methyl-5-(2-phosphooxyethyl)-thiazole + 4-amino-2-methyl-5-(diphosphooxymethyl)pyrimidine + H(+) = thiamine phosphate + diphosphate</text>
        <dbReference type="Rhea" id="RHEA:22328"/>
        <dbReference type="ChEBI" id="CHEBI:15378"/>
        <dbReference type="ChEBI" id="CHEBI:33019"/>
        <dbReference type="ChEBI" id="CHEBI:37575"/>
        <dbReference type="ChEBI" id="CHEBI:57841"/>
        <dbReference type="ChEBI" id="CHEBI:58296"/>
        <dbReference type="EC" id="2.5.1.3"/>
    </reaction>
</comment>
<evidence type="ECO:0000256" key="10">
    <source>
        <dbReference type="RuleBase" id="RU003826"/>
    </source>
</evidence>
<feature type="domain" description="Thiamine phosphate synthase/TenI" evidence="12">
    <location>
        <begin position="9"/>
        <end position="188"/>
    </location>
</feature>
<evidence type="ECO:0000256" key="5">
    <source>
        <dbReference type="ARBA" id="ARBA00022977"/>
    </source>
</evidence>
<evidence type="ECO:0000259" key="12">
    <source>
        <dbReference type="Pfam" id="PF02581"/>
    </source>
</evidence>
<dbReference type="NCBIfam" id="TIGR00693">
    <property type="entry name" value="thiE"/>
    <property type="match status" value="1"/>
</dbReference>
<evidence type="ECO:0000256" key="3">
    <source>
        <dbReference type="ARBA" id="ARBA00022723"/>
    </source>
</evidence>
<dbReference type="OrthoDB" id="9789949at2"/>
<keyword evidence="4 9" id="KW-0460">Magnesium</keyword>
<keyword evidence="5 9" id="KW-0784">Thiamine biosynthesis</keyword>
<dbReference type="GO" id="GO:0009229">
    <property type="term" value="P:thiamine diphosphate biosynthetic process"/>
    <property type="evidence" value="ECO:0007669"/>
    <property type="project" value="UniProtKB-UniRule"/>
</dbReference>
<dbReference type="EC" id="2.5.1.3" evidence="9"/>
<dbReference type="GO" id="GO:0009228">
    <property type="term" value="P:thiamine biosynthetic process"/>
    <property type="evidence" value="ECO:0007669"/>
    <property type="project" value="UniProtKB-KW"/>
</dbReference>
<evidence type="ECO:0000256" key="2">
    <source>
        <dbReference type="ARBA" id="ARBA00022679"/>
    </source>
</evidence>
<feature type="binding site" evidence="9">
    <location>
        <begin position="39"/>
        <end position="43"/>
    </location>
    <ligand>
        <name>4-amino-2-methyl-5-(diphosphooxymethyl)pyrimidine</name>
        <dbReference type="ChEBI" id="CHEBI:57841"/>
    </ligand>
</feature>
<evidence type="ECO:0000256" key="1">
    <source>
        <dbReference type="ARBA" id="ARBA00005165"/>
    </source>
</evidence>
<comment type="pathway">
    <text evidence="1 9 11">Cofactor biosynthesis; thiamine diphosphate biosynthesis; thiamine phosphate from 4-amino-2-methyl-5-diphosphomethylpyrimidine and 4-methyl-5-(2-phosphoethyl)-thiazole: step 1/1.</text>
</comment>
<gene>
    <name evidence="9" type="primary">thiE</name>
    <name evidence="13" type="ORF">SAMN05216369_0015</name>
</gene>
<feature type="binding site" evidence="9">
    <location>
        <position position="166"/>
    </location>
    <ligand>
        <name>2-[(2R,5Z)-2-carboxy-4-methylthiazol-5(2H)-ylidene]ethyl phosphate</name>
        <dbReference type="ChEBI" id="CHEBI:62899"/>
    </ligand>
</feature>
<feature type="binding site" evidence="9">
    <location>
        <begin position="137"/>
        <end position="139"/>
    </location>
    <ligand>
        <name>2-[(2R,5Z)-2-carboxy-4-methylthiazol-5(2H)-ylidene]ethyl phosphate</name>
        <dbReference type="ChEBI" id="CHEBI:62899"/>
    </ligand>
</feature>
<accession>A0A1M6P1D6</accession>
<keyword evidence="2 9" id="KW-0808">Transferase</keyword>
<name>A0A1M6P1D6_9GAMM</name>
<evidence type="ECO:0000313" key="13">
    <source>
        <dbReference type="EMBL" id="SHK01682.1"/>
    </source>
</evidence>
<dbReference type="Pfam" id="PF02581">
    <property type="entry name" value="TMP-TENI"/>
    <property type="match status" value="1"/>
</dbReference>
<evidence type="ECO:0000256" key="9">
    <source>
        <dbReference type="HAMAP-Rule" id="MF_00097"/>
    </source>
</evidence>
<evidence type="ECO:0000256" key="6">
    <source>
        <dbReference type="ARBA" id="ARBA00047334"/>
    </source>
</evidence>
<protein>
    <recommendedName>
        <fullName evidence="9">Thiamine-phosphate synthase</fullName>
        <shortName evidence="9">TP synthase</shortName>
        <shortName evidence="9">TPS</shortName>
        <ecNumber evidence="9">2.5.1.3</ecNumber>
    </recommendedName>
    <alternativeName>
        <fullName evidence="9">Thiamine-phosphate pyrophosphorylase</fullName>
        <shortName evidence="9">TMP pyrophosphorylase</shortName>
        <shortName evidence="9">TMP-PPase</shortName>
    </alternativeName>
</protein>
<sequence>MNTRVPIGLYAITDSQLTPPATLIASVEAAIRGGTVMVQYREKSAPMAERLTHARNLQSVCAAARVPLLINDDAELAKRIGAAGVHLGQSDVSAAEARRLLGDNAIIGITCHADLALAKTAMEAGADYLAFGRFFTSTTKPEAPAAATNILTKAKRFNRPVTAIGGISTDNGELLIRAGADLLAVVGGLFGGNPEATEQNAKTFQRLFASHHPLFLIPDNRSSHT</sequence>
<dbReference type="GO" id="GO:0005737">
    <property type="term" value="C:cytoplasm"/>
    <property type="evidence" value="ECO:0007669"/>
    <property type="project" value="TreeGrafter"/>
</dbReference>
<comment type="catalytic activity">
    <reaction evidence="8 9 10">
        <text>2-[(2R,5Z)-2-carboxy-4-methylthiazol-5(2H)-ylidene]ethyl phosphate + 4-amino-2-methyl-5-(diphosphooxymethyl)pyrimidine + 2 H(+) = thiamine phosphate + CO2 + diphosphate</text>
        <dbReference type="Rhea" id="RHEA:47844"/>
        <dbReference type="ChEBI" id="CHEBI:15378"/>
        <dbReference type="ChEBI" id="CHEBI:16526"/>
        <dbReference type="ChEBI" id="CHEBI:33019"/>
        <dbReference type="ChEBI" id="CHEBI:37575"/>
        <dbReference type="ChEBI" id="CHEBI:57841"/>
        <dbReference type="ChEBI" id="CHEBI:62899"/>
        <dbReference type="EC" id="2.5.1.3"/>
    </reaction>
</comment>
<dbReference type="AlphaFoldDB" id="A0A1M6P1D6"/>
<keyword evidence="14" id="KW-1185">Reference proteome</keyword>
<dbReference type="Gene3D" id="3.20.20.70">
    <property type="entry name" value="Aldolase class I"/>
    <property type="match status" value="1"/>
</dbReference>
<dbReference type="PANTHER" id="PTHR20857:SF15">
    <property type="entry name" value="THIAMINE-PHOSPHATE SYNTHASE"/>
    <property type="match status" value="1"/>
</dbReference>
<keyword evidence="3 9" id="KW-0479">Metal-binding</keyword>
<evidence type="ECO:0000256" key="7">
    <source>
        <dbReference type="ARBA" id="ARBA00047851"/>
    </source>
</evidence>
<evidence type="ECO:0000256" key="8">
    <source>
        <dbReference type="ARBA" id="ARBA00047883"/>
    </source>
</evidence>
<comment type="catalytic activity">
    <reaction evidence="7 9 10">
        <text>2-(2-carboxy-4-methylthiazol-5-yl)ethyl phosphate + 4-amino-2-methyl-5-(diphosphooxymethyl)pyrimidine + 2 H(+) = thiamine phosphate + CO2 + diphosphate</text>
        <dbReference type="Rhea" id="RHEA:47848"/>
        <dbReference type="ChEBI" id="CHEBI:15378"/>
        <dbReference type="ChEBI" id="CHEBI:16526"/>
        <dbReference type="ChEBI" id="CHEBI:33019"/>
        <dbReference type="ChEBI" id="CHEBI:37575"/>
        <dbReference type="ChEBI" id="CHEBI:57841"/>
        <dbReference type="ChEBI" id="CHEBI:62890"/>
        <dbReference type="EC" id="2.5.1.3"/>
    </reaction>
</comment>
<evidence type="ECO:0000256" key="4">
    <source>
        <dbReference type="ARBA" id="ARBA00022842"/>
    </source>
</evidence>
<feature type="binding site" evidence="9">
    <location>
        <position position="140"/>
    </location>
    <ligand>
        <name>4-amino-2-methyl-5-(diphosphooxymethyl)pyrimidine</name>
        <dbReference type="ChEBI" id="CHEBI:57841"/>
    </ligand>
</feature>
<dbReference type="UniPathway" id="UPA00060">
    <property type="reaction ID" value="UER00141"/>
</dbReference>
<dbReference type="CDD" id="cd00564">
    <property type="entry name" value="TMP_TenI"/>
    <property type="match status" value="1"/>
</dbReference>
<comment type="cofactor">
    <cofactor evidence="9">
        <name>Mg(2+)</name>
        <dbReference type="ChEBI" id="CHEBI:18420"/>
    </cofactor>
    <text evidence="9">Binds 1 Mg(2+) ion per subunit.</text>
</comment>
<organism evidence="13 14">
    <name type="scientific">Marinobacter antarcticus</name>
    <dbReference type="NCBI Taxonomy" id="564117"/>
    <lineage>
        <taxon>Bacteria</taxon>
        <taxon>Pseudomonadati</taxon>
        <taxon>Pseudomonadota</taxon>
        <taxon>Gammaproteobacteria</taxon>
        <taxon>Pseudomonadales</taxon>
        <taxon>Marinobacteraceae</taxon>
        <taxon>Marinobacter</taxon>
    </lineage>
</organism>
<feature type="binding site" evidence="9">
    <location>
        <position position="110"/>
    </location>
    <ligand>
        <name>4-amino-2-methyl-5-(diphosphooxymethyl)pyrimidine</name>
        <dbReference type="ChEBI" id="CHEBI:57841"/>
    </ligand>
</feature>
<feature type="binding site" evidence="9">
    <location>
        <position position="91"/>
    </location>
    <ligand>
        <name>Mg(2+)</name>
        <dbReference type="ChEBI" id="CHEBI:18420"/>
    </ligand>
</feature>
<evidence type="ECO:0000256" key="11">
    <source>
        <dbReference type="RuleBase" id="RU004253"/>
    </source>
</evidence>
<dbReference type="SUPFAM" id="SSF51391">
    <property type="entry name" value="Thiamin phosphate synthase"/>
    <property type="match status" value="1"/>
</dbReference>
<comment type="caution">
    <text evidence="9">Lacks conserved residue(s) required for the propagation of feature annotation.</text>
</comment>
<dbReference type="STRING" id="564117.SAMN05216369_0015"/>
<dbReference type="HAMAP" id="MF_00097">
    <property type="entry name" value="TMP_synthase"/>
    <property type="match status" value="1"/>
</dbReference>
<dbReference type="EMBL" id="FRAQ01000001">
    <property type="protein sequence ID" value="SHK01682.1"/>
    <property type="molecule type" value="Genomic_DNA"/>
</dbReference>
<proteinExistence type="inferred from homology"/>
<feature type="binding site" evidence="9">
    <location>
        <position position="72"/>
    </location>
    <ligand>
        <name>Mg(2+)</name>
        <dbReference type="ChEBI" id="CHEBI:18420"/>
    </ligand>
</feature>
<reference evidence="14" key="1">
    <citation type="submission" date="2016-11" db="EMBL/GenBank/DDBJ databases">
        <authorList>
            <person name="Varghese N."/>
            <person name="Submissions S."/>
        </authorList>
    </citation>
    <scope>NUCLEOTIDE SEQUENCE [LARGE SCALE GENOMIC DNA]</scope>
    <source>
        <strain evidence="14">CGMCC 1.10835</strain>
    </source>
</reference>
<comment type="function">
    <text evidence="9">Condenses 4-methyl-5-(beta-hydroxyethyl)thiazole monophosphate (THZ-P) and 2-methyl-4-amino-5-hydroxymethyl pyrimidine pyrophosphate (HMP-PP) to form thiamine monophosphate (TMP).</text>
</comment>
<dbReference type="InterPro" id="IPR036206">
    <property type="entry name" value="ThiamineP_synth_sf"/>
</dbReference>
<dbReference type="InterPro" id="IPR022998">
    <property type="entry name" value="ThiamineP_synth_TenI"/>
</dbReference>
<dbReference type="PANTHER" id="PTHR20857">
    <property type="entry name" value="THIAMINE-PHOSPHATE PYROPHOSPHORYLASE"/>
    <property type="match status" value="1"/>
</dbReference>